<dbReference type="Pfam" id="PF24864">
    <property type="entry name" value="DUF7730"/>
    <property type="match status" value="1"/>
</dbReference>
<evidence type="ECO:0000259" key="2">
    <source>
        <dbReference type="Pfam" id="PF24864"/>
    </source>
</evidence>
<organism evidence="3 4">
    <name type="scientific">Aspergillus wentii DTO 134E9</name>
    <dbReference type="NCBI Taxonomy" id="1073089"/>
    <lineage>
        <taxon>Eukaryota</taxon>
        <taxon>Fungi</taxon>
        <taxon>Dikarya</taxon>
        <taxon>Ascomycota</taxon>
        <taxon>Pezizomycotina</taxon>
        <taxon>Eurotiomycetes</taxon>
        <taxon>Eurotiomycetidae</taxon>
        <taxon>Eurotiales</taxon>
        <taxon>Aspergillaceae</taxon>
        <taxon>Aspergillus</taxon>
        <taxon>Aspergillus subgen. Cremei</taxon>
    </lineage>
</organism>
<evidence type="ECO:0000313" key="3">
    <source>
        <dbReference type="EMBL" id="OJJ35578.1"/>
    </source>
</evidence>
<evidence type="ECO:0000256" key="1">
    <source>
        <dbReference type="SAM" id="MobiDB-lite"/>
    </source>
</evidence>
<proteinExistence type="predicted"/>
<dbReference type="OrthoDB" id="4757095at2759"/>
<dbReference type="EMBL" id="KV878212">
    <property type="protein sequence ID" value="OJJ35578.1"/>
    <property type="molecule type" value="Genomic_DNA"/>
</dbReference>
<gene>
    <name evidence="3" type="ORF">ASPWEDRAFT_183621</name>
</gene>
<name>A0A1L9RL66_ASPWE</name>
<keyword evidence="4" id="KW-1185">Reference proteome</keyword>
<feature type="domain" description="DUF7730" evidence="2">
    <location>
        <begin position="62"/>
        <end position="285"/>
    </location>
</feature>
<dbReference type="VEuPathDB" id="FungiDB:ASPWEDRAFT_183621"/>
<dbReference type="GeneID" id="63747839"/>
<dbReference type="AlphaFoldDB" id="A0A1L9RL66"/>
<dbReference type="RefSeq" id="XP_040689254.1">
    <property type="nucleotide sequence ID" value="XM_040831991.1"/>
</dbReference>
<evidence type="ECO:0000313" key="4">
    <source>
        <dbReference type="Proteomes" id="UP000184383"/>
    </source>
</evidence>
<feature type="region of interest" description="Disordered" evidence="1">
    <location>
        <begin position="21"/>
        <end position="57"/>
    </location>
</feature>
<protein>
    <recommendedName>
        <fullName evidence="2">DUF7730 domain-containing protein</fullName>
    </recommendedName>
</protein>
<reference evidence="4" key="1">
    <citation type="journal article" date="2017" name="Genome Biol.">
        <title>Comparative genomics reveals high biological diversity and specific adaptations in the industrially and medically important fungal genus Aspergillus.</title>
        <authorList>
            <person name="de Vries R.P."/>
            <person name="Riley R."/>
            <person name="Wiebenga A."/>
            <person name="Aguilar-Osorio G."/>
            <person name="Amillis S."/>
            <person name="Uchima C.A."/>
            <person name="Anderluh G."/>
            <person name="Asadollahi M."/>
            <person name="Askin M."/>
            <person name="Barry K."/>
            <person name="Battaglia E."/>
            <person name="Bayram O."/>
            <person name="Benocci T."/>
            <person name="Braus-Stromeyer S.A."/>
            <person name="Caldana C."/>
            <person name="Canovas D."/>
            <person name="Cerqueira G.C."/>
            <person name="Chen F."/>
            <person name="Chen W."/>
            <person name="Choi C."/>
            <person name="Clum A."/>
            <person name="Dos Santos R.A."/>
            <person name="Damasio A.R."/>
            <person name="Diallinas G."/>
            <person name="Emri T."/>
            <person name="Fekete E."/>
            <person name="Flipphi M."/>
            <person name="Freyberg S."/>
            <person name="Gallo A."/>
            <person name="Gournas C."/>
            <person name="Habgood R."/>
            <person name="Hainaut M."/>
            <person name="Harispe M.L."/>
            <person name="Henrissat B."/>
            <person name="Hilden K.S."/>
            <person name="Hope R."/>
            <person name="Hossain A."/>
            <person name="Karabika E."/>
            <person name="Karaffa L."/>
            <person name="Karanyi Z."/>
            <person name="Krasevec N."/>
            <person name="Kuo A."/>
            <person name="Kusch H."/>
            <person name="LaButti K."/>
            <person name="Lagendijk E.L."/>
            <person name="Lapidus A."/>
            <person name="Levasseur A."/>
            <person name="Lindquist E."/>
            <person name="Lipzen A."/>
            <person name="Logrieco A.F."/>
            <person name="MacCabe A."/>
            <person name="Maekelae M.R."/>
            <person name="Malavazi I."/>
            <person name="Melin P."/>
            <person name="Meyer V."/>
            <person name="Mielnichuk N."/>
            <person name="Miskei M."/>
            <person name="Molnar A.P."/>
            <person name="Mule G."/>
            <person name="Ngan C.Y."/>
            <person name="Orejas M."/>
            <person name="Orosz E."/>
            <person name="Ouedraogo J.P."/>
            <person name="Overkamp K.M."/>
            <person name="Park H.-S."/>
            <person name="Perrone G."/>
            <person name="Piumi F."/>
            <person name="Punt P.J."/>
            <person name="Ram A.F."/>
            <person name="Ramon A."/>
            <person name="Rauscher S."/>
            <person name="Record E."/>
            <person name="Riano-Pachon D.M."/>
            <person name="Robert V."/>
            <person name="Roehrig J."/>
            <person name="Ruller R."/>
            <person name="Salamov A."/>
            <person name="Salih N.S."/>
            <person name="Samson R.A."/>
            <person name="Sandor E."/>
            <person name="Sanguinetti M."/>
            <person name="Schuetze T."/>
            <person name="Sepcic K."/>
            <person name="Shelest E."/>
            <person name="Sherlock G."/>
            <person name="Sophianopoulou V."/>
            <person name="Squina F.M."/>
            <person name="Sun H."/>
            <person name="Susca A."/>
            <person name="Todd R.B."/>
            <person name="Tsang A."/>
            <person name="Unkles S.E."/>
            <person name="van de Wiele N."/>
            <person name="van Rossen-Uffink D."/>
            <person name="Oliveira J.V."/>
            <person name="Vesth T.C."/>
            <person name="Visser J."/>
            <person name="Yu J.-H."/>
            <person name="Zhou M."/>
            <person name="Andersen M.R."/>
            <person name="Archer D.B."/>
            <person name="Baker S.E."/>
            <person name="Benoit I."/>
            <person name="Brakhage A.A."/>
            <person name="Braus G.H."/>
            <person name="Fischer R."/>
            <person name="Frisvad J.C."/>
            <person name="Goldman G.H."/>
            <person name="Houbraken J."/>
            <person name="Oakley B."/>
            <person name="Pocsi I."/>
            <person name="Scazzocchio C."/>
            <person name="Seiboth B."/>
            <person name="vanKuyk P.A."/>
            <person name="Wortman J."/>
            <person name="Dyer P.S."/>
            <person name="Grigoriev I.V."/>
        </authorList>
    </citation>
    <scope>NUCLEOTIDE SEQUENCE [LARGE SCALE GENOMIC DNA]</scope>
    <source>
        <strain evidence="4">DTO 134E9</strain>
    </source>
</reference>
<dbReference type="InterPro" id="IPR056632">
    <property type="entry name" value="DUF7730"/>
</dbReference>
<sequence>MAIIKPGMFSWEDVLAQRYQSNKPNPLPKSRRRTLQSQSQSQSQLPKPSSPSSSDSRFEYDFQTDSSLLAKLSPELRLIIWEYVMGGKKLHIVQRPRRRMGCVVCPRTGSCEICQGGLPTSSRSKAMGKSDGGLLALSLTCKQIYSESIHMLYTLNTFEFSTTWSLPYLRPTIPTHHWTSIRHIELRWAFPGHWLPSKDPVKSVYFSAGRQQWVETCQALASIAELQTFTLHLTGNWFCESVEKIPVFLEPLRGLGGLVRGWELLLPAQPYYVKEIGSIDGDLRRRGMGCSVRAV</sequence>
<dbReference type="Proteomes" id="UP000184383">
    <property type="component" value="Unassembled WGS sequence"/>
</dbReference>
<dbReference type="PANTHER" id="PTHR38790:SF9">
    <property type="entry name" value="F-BOX DOMAIN-CONTAINING PROTEIN"/>
    <property type="match status" value="1"/>
</dbReference>
<dbReference type="PANTHER" id="PTHR38790">
    <property type="entry name" value="2EXR DOMAIN-CONTAINING PROTEIN-RELATED"/>
    <property type="match status" value="1"/>
</dbReference>
<feature type="compositionally biased region" description="Low complexity" evidence="1">
    <location>
        <begin position="36"/>
        <end position="55"/>
    </location>
</feature>
<accession>A0A1L9RL66</accession>
<dbReference type="STRING" id="1073089.A0A1L9RL66"/>